<keyword evidence="9 17" id="KW-1278">Translocase</keyword>
<dbReference type="PANTHER" id="PTHR46552:SF1">
    <property type="entry name" value="NADH-UBIQUINONE OXIDOREDUCTASE CHAIN 2"/>
    <property type="match status" value="1"/>
</dbReference>
<name>A0A7S8CUN1_9ECHI</name>
<dbReference type="Pfam" id="PF06444">
    <property type="entry name" value="NADH_dehy_S2_C"/>
    <property type="match status" value="1"/>
</dbReference>
<feature type="transmembrane region" description="Helical" evidence="17">
    <location>
        <begin position="151"/>
        <end position="171"/>
    </location>
</feature>
<evidence type="ECO:0000259" key="18">
    <source>
        <dbReference type="Pfam" id="PF00361"/>
    </source>
</evidence>
<evidence type="ECO:0000313" key="20">
    <source>
        <dbReference type="EMBL" id="QPC56446.1"/>
    </source>
</evidence>
<dbReference type="GO" id="GO:0006120">
    <property type="term" value="P:mitochondrial electron transport, NADH to ubiquinone"/>
    <property type="evidence" value="ECO:0007669"/>
    <property type="project" value="InterPro"/>
</dbReference>
<feature type="transmembrane region" description="Helical" evidence="17">
    <location>
        <begin position="202"/>
        <end position="228"/>
    </location>
</feature>
<keyword evidence="13 17" id="KW-0830">Ubiquinone</keyword>
<feature type="transmembrane region" description="Helical" evidence="17">
    <location>
        <begin position="235"/>
        <end position="254"/>
    </location>
</feature>
<dbReference type="InterPro" id="IPR001750">
    <property type="entry name" value="ND/Mrp_TM"/>
</dbReference>
<gene>
    <name evidence="20" type="primary">ND2</name>
</gene>
<evidence type="ECO:0000256" key="11">
    <source>
        <dbReference type="ARBA" id="ARBA00022989"/>
    </source>
</evidence>
<comment type="catalytic activity">
    <reaction evidence="16 17">
        <text>a ubiquinone + NADH + 5 H(+)(in) = a ubiquinol + NAD(+) + 4 H(+)(out)</text>
        <dbReference type="Rhea" id="RHEA:29091"/>
        <dbReference type="Rhea" id="RHEA-COMP:9565"/>
        <dbReference type="Rhea" id="RHEA-COMP:9566"/>
        <dbReference type="ChEBI" id="CHEBI:15378"/>
        <dbReference type="ChEBI" id="CHEBI:16389"/>
        <dbReference type="ChEBI" id="CHEBI:17976"/>
        <dbReference type="ChEBI" id="CHEBI:57540"/>
        <dbReference type="ChEBI" id="CHEBI:57945"/>
        <dbReference type="EC" id="7.1.1.2"/>
    </reaction>
</comment>
<comment type="function">
    <text evidence="17">Core subunit of the mitochondrial membrane respiratory chain NADH dehydrogenase (Complex I) which catalyzes electron transfer from NADH through the respiratory chain, using ubiquinone as an electron acceptor. Essential for the catalytic activity and assembly of complex I.</text>
</comment>
<feature type="transmembrane region" description="Helical" evidence="17">
    <location>
        <begin position="274"/>
        <end position="294"/>
    </location>
</feature>
<evidence type="ECO:0000256" key="5">
    <source>
        <dbReference type="ARBA" id="ARBA00022448"/>
    </source>
</evidence>
<keyword evidence="8 17" id="KW-0999">Mitochondrion inner membrane</keyword>
<evidence type="ECO:0000256" key="14">
    <source>
        <dbReference type="ARBA" id="ARBA00023128"/>
    </source>
</evidence>
<reference evidence="20" key="1">
    <citation type="journal article" date="2021" name="Mol. Biol.">
        <title>Mitogenomes reveal alternative initiation codons and lineage-specific gene order conservation in echinoderms.</title>
        <authorList>
            <person name="Quek Z.B.R."/>
            <person name="Chang J.J.M."/>
            <person name="Ip Y.C.A."/>
            <person name="Chan Y.K.S."/>
            <person name="Huang D."/>
        </authorList>
    </citation>
    <scope>NUCLEOTIDE SEQUENCE</scope>
</reference>
<accession>A0A7S8CUN1</accession>
<feature type="transmembrane region" description="Helical" evidence="17">
    <location>
        <begin position="178"/>
        <end position="196"/>
    </location>
</feature>
<feature type="domain" description="NADH:quinone oxidoreductase/Mrp antiporter transmembrane" evidence="18">
    <location>
        <begin position="23"/>
        <end position="289"/>
    </location>
</feature>
<geneLocation type="mitochondrion" evidence="20"/>
<evidence type="ECO:0000259" key="19">
    <source>
        <dbReference type="Pfam" id="PF06444"/>
    </source>
</evidence>
<dbReference type="InterPro" id="IPR003917">
    <property type="entry name" value="NADH_UbQ_OxRdtase_chain2"/>
</dbReference>
<keyword evidence="5" id="KW-0813">Transport</keyword>
<dbReference type="GO" id="GO:0005743">
    <property type="term" value="C:mitochondrial inner membrane"/>
    <property type="evidence" value="ECO:0007669"/>
    <property type="project" value="UniProtKB-SubCell"/>
</dbReference>
<evidence type="ECO:0000256" key="7">
    <source>
        <dbReference type="ARBA" id="ARBA00022692"/>
    </source>
</evidence>
<evidence type="ECO:0000256" key="6">
    <source>
        <dbReference type="ARBA" id="ARBA00022660"/>
    </source>
</evidence>
<feature type="transmembrane region" description="Helical" evidence="17">
    <location>
        <begin position="60"/>
        <end position="81"/>
    </location>
</feature>
<feature type="transmembrane region" description="Helical" evidence="17">
    <location>
        <begin position="93"/>
        <end position="115"/>
    </location>
</feature>
<dbReference type="InterPro" id="IPR010933">
    <property type="entry name" value="NADH_DH_su2_C"/>
</dbReference>
<dbReference type="EMBL" id="MT476597">
    <property type="protein sequence ID" value="QPC56446.1"/>
    <property type="molecule type" value="Genomic_DNA"/>
</dbReference>
<keyword evidence="14 17" id="KW-0496">Mitochondrion</keyword>
<dbReference type="Pfam" id="PF00361">
    <property type="entry name" value="Proton_antipo_M"/>
    <property type="match status" value="1"/>
</dbReference>
<dbReference type="PRINTS" id="PR01436">
    <property type="entry name" value="NADHDHGNASE2"/>
</dbReference>
<sequence>MNRSVVILLILNVVLGTFIVVSSHHWFLVWVGLELNTLCLVPILCLQFTPRGVESTVKYFLIQLFSAAIILNVVLINVWLNSSWSVDGVLSDFTSFLFSLSIGLKLGLFPCHYWFPDVLQGVSFEQGLILSTWQKIAPFVILINISEGVNYVFLVVIGVVSVWIGGWGGLNQVQVRKILAFSSISHVGWICSILVYSKELSIMMMIIYLVLNSGVFVMASSVGVFTLGNLSRLSYYNVWLSMGLSLGVLSLGGLPPLGGFLSKFIALQCLISNGVYLMAGFLVMGSLLSLFFYLRISFNSSMNLFPQHSFSLLVWREMSGLNLSLVVWGIVLSVLVSLSSFGLVFVCLLMSFF</sequence>
<evidence type="ECO:0000256" key="9">
    <source>
        <dbReference type="ARBA" id="ARBA00022967"/>
    </source>
</evidence>
<dbReference type="AlphaFoldDB" id="A0A7S8CUN1"/>
<comment type="subcellular location">
    <subcellularLocation>
        <location evidence="1 17">Mitochondrion inner membrane</location>
        <topology evidence="1 17">Multi-pass membrane protein</topology>
    </subcellularLocation>
</comment>
<evidence type="ECO:0000256" key="17">
    <source>
        <dbReference type="RuleBase" id="RU003403"/>
    </source>
</evidence>
<dbReference type="GO" id="GO:0008137">
    <property type="term" value="F:NADH dehydrogenase (ubiquinone) activity"/>
    <property type="evidence" value="ECO:0007669"/>
    <property type="project" value="UniProtKB-EC"/>
</dbReference>
<evidence type="ECO:0000256" key="15">
    <source>
        <dbReference type="ARBA" id="ARBA00023136"/>
    </source>
</evidence>
<dbReference type="EC" id="7.1.1.2" evidence="3 17"/>
<evidence type="ECO:0000256" key="13">
    <source>
        <dbReference type="ARBA" id="ARBA00023075"/>
    </source>
</evidence>
<feature type="transmembrane region" description="Helical" evidence="17">
    <location>
        <begin position="325"/>
        <end position="352"/>
    </location>
</feature>
<evidence type="ECO:0000256" key="4">
    <source>
        <dbReference type="ARBA" id="ARBA00021008"/>
    </source>
</evidence>
<dbReference type="GeneID" id="63650230"/>
<dbReference type="InterPro" id="IPR050175">
    <property type="entry name" value="Complex_I_Subunit_2"/>
</dbReference>
<keyword evidence="10 17" id="KW-0249">Electron transport</keyword>
<dbReference type="RefSeq" id="YP_010042808.1">
    <property type="nucleotide sequence ID" value="NC_054231.1"/>
</dbReference>
<dbReference type="CTD" id="4536"/>
<evidence type="ECO:0000256" key="8">
    <source>
        <dbReference type="ARBA" id="ARBA00022792"/>
    </source>
</evidence>
<evidence type="ECO:0000256" key="10">
    <source>
        <dbReference type="ARBA" id="ARBA00022982"/>
    </source>
</evidence>
<evidence type="ECO:0000256" key="16">
    <source>
        <dbReference type="ARBA" id="ARBA00049551"/>
    </source>
</evidence>
<comment type="similarity">
    <text evidence="2 17">Belongs to the complex I subunit 2 family.</text>
</comment>
<keyword evidence="15 17" id="KW-0472">Membrane</keyword>
<keyword evidence="11 17" id="KW-1133">Transmembrane helix</keyword>
<organism evidence="20">
    <name type="scientific">Euretaster insignis</name>
    <dbReference type="NCBI Taxonomy" id="478253"/>
    <lineage>
        <taxon>Eukaryota</taxon>
        <taxon>Metazoa</taxon>
        <taxon>Echinodermata</taxon>
        <taxon>Eleutherozoa</taxon>
        <taxon>Asterozoa</taxon>
        <taxon>Asteroidea</taxon>
        <taxon>Spinulosacea</taxon>
        <taxon>Velatida</taxon>
        <taxon>Pterasteridae</taxon>
        <taxon>Euretaster</taxon>
    </lineage>
</organism>
<feature type="domain" description="NADH dehydrogenase subunit 2 C-terminal" evidence="19">
    <location>
        <begin position="290"/>
        <end position="343"/>
    </location>
</feature>
<keyword evidence="7 17" id="KW-0812">Transmembrane</keyword>
<dbReference type="PANTHER" id="PTHR46552">
    <property type="entry name" value="NADH-UBIQUINONE OXIDOREDUCTASE CHAIN 2"/>
    <property type="match status" value="1"/>
</dbReference>
<evidence type="ECO:0000256" key="1">
    <source>
        <dbReference type="ARBA" id="ARBA00004448"/>
    </source>
</evidence>
<protein>
    <recommendedName>
        <fullName evidence="4 17">NADH-ubiquinone oxidoreductase chain 2</fullName>
        <ecNumber evidence="3 17">7.1.1.2</ecNumber>
    </recommendedName>
</protein>
<evidence type="ECO:0000256" key="2">
    <source>
        <dbReference type="ARBA" id="ARBA00007012"/>
    </source>
</evidence>
<evidence type="ECO:0000256" key="12">
    <source>
        <dbReference type="ARBA" id="ARBA00023027"/>
    </source>
</evidence>
<keyword evidence="12 17" id="KW-0520">NAD</keyword>
<evidence type="ECO:0000256" key="3">
    <source>
        <dbReference type="ARBA" id="ARBA00012944"/>
    </source>
</evidence>
<keyword evidence="6 17" id="KW-0679">Respiratory chain</keyword>
<proteinExistence type="inferred from homology"/>